<protein>
    <submittedName>
        <fullName evidence="2">Uncharacterized protein</fullName>
    </submittedName>
</protein>
<evidence type="ECO:0000256" key="1">
    <source>
        <dbReference type="SAM" id="MobiDB-lite"/>
    </source>
</evidence>
<proteinExistence type="predicted"/>
<dbReference type="EMBL" id="CAJVCH010026419">
    <property type="protein sequence ID" value="CAG7700463.1"/>
    <property type="molecule type" value="Genomic_DNA"/>
</dbReference>
<dbReference type="AlphaFoldDB" id="A0A8J2NLZ4"/>
<gene>
    <name evidence="2" type="ORF">AFUS01_LOCUS4250</name>
</gene>
<feature type="region of interest" description="Disordered" evidence="1">
    <location>
        <begin position="1"/>
        <end position="26"/>
    </location>
</feature>
<feature type="compositionally biased region" description="Basic and acidic residues" evidence="1">
    <location>
        <begin position="7"/>
        <end position="16"/>
    </location>
</feature>
<keyword evidence="3" id="KW-1185">Reference proteome</keyword>
<evidence type="ECO:0000313" key="2">
    <source>
        <dbReference type="EMBL" id="CAG7700463.1"/>
    </source>
</evidence>
<sequence>MKSLRSSLRENEEVKSEMNVAQRDSEVVERLGSWRKQKNRFYFHKANAANIGGDIQKWKQIRRTNNSEPGALETLYAEENKQNGSKSKEVWEFEVPLSMYPRPKEKSYNGENAHSHGMQFSTLTAQVRQRERVQWCHKAYKKNKGLQKRMPTFDSLCPFIDSLTHRNHSLEVERLATSVGLGSSLVIALSSPIPSTPSILPQGLVRTYYPSGKNQTLQLSLTK</sequence>
<comment type="caution">
    <text evidence="2">The sequence shown here is derived from an EMBL/GenBank/DDBJ whole genome shotgun (WGS) entry which is preliminary data.</text>
</comment>
<organism evidence="2 3">
    <name type="scientific">Allacma fusca</name>
    <dbReference type="NCBI Taxonomy" id="39272"/>
    <lineage>
        <taxon>Eukaryota</taxon>
        <taxon>Metazoa</taxon>
        <taxon>Ecdysozoa</taxon>
        <taxon>Arthropoda</taxon>
        <taxon>Hexapoda</taxon>
        <taxon>Collembola</taxon>
        <taxon>Symphypleona</taxon>
        <taxon>Sminthuridae</taxon>
        <taxon>Allacma</taxon>
    </lineage>
</organism>
<evidence type="ECO:0000313" key="3">
    <source>
        <dbReference type="Proteomes" id="UP000708208"/>
    </source>
</evidence>
<dbReference type="Proteomes" id="UP000708208">
    <property type="component" value="Unassembled WGS sequence"/>
</dbReference>
<reference evidence="2" key="1">
    <citation type="submission" date="2021-06" db="EMBL/GenBank/DDBJ databases">
        <authorList>
            <person name="Hodson N. C."/>
            <person name="Mongue J. A."/>
            <person name="Jaron S. K."/>
        </authorList>
    </citation>
    <scope>NUCLEOTIDE SEQUENCE</scope>
</reference>
<name>A0A8J2NLZ4_9HEXA</name>
<accession>A0A8J2NLZ4</accession>